<dbReference type="GO" id="GO:0016020">
    <property type="term" value="C:membrane"/>
    <property type="evidence" value="ECO:0007669"/>
    <property type="project" value="UniProtKB-SubCell"/>
</dbReference>
<feature type="transmembrane region" description="Helical" evidence="7">
    <location>
        <begin position="319"/>
        <end position="341"/>
    </location>
</feature>
<feature type="region of interest" description="Disordered" evidence="6">
    <location>
        <begin position="495"/>
        <end position="542"/>
    </location>
</feature>
<feature type="transmembrane region" description="Helical" evidence="7">
    <location>
        <begin position="112"/>
        <end position="137"/>
    </location>
</feature>
<evidence type="ECO:0000256" key="7">
    <source>
        <dbReference type="SAM" id="Phobius"/>
    </source>
</evidence>
<dbReference type="Gene3D" id="1.20.140.150">
    <property type="match status" value="1"/>
</dbReference>
<keyword evidence="3 7" id="KW-0812">Transmembrane</keyword>
<evidence type="ECO:0000256" key="1">
    <source>
        <dbReference type="ARBA" id="ARBA00004141"/>
    </source>
</evidence>
<name>A0AAV4D364_9GAST</name>
<comment type="subcellular location">
    <subcellularLocation>
        <location evidence="1">Membrane</location>
        <topology evidence="1">Multi-pass membrane protein</topology>
    </subcellularLocation>
</comment>
<evidence type="ECO:0000256" key="6">
    <source>
        <dbReference type="SAM" id="MobiDB-lite"/>
    </source>
</evidence>
<feature type="transmembrane region" description="Helical" evidence="7">
    <location>
        <begin position="767"/>
        <end position="791"/>
    </location>
</feature>
<feature type="transmembrane region" description="Helical" evidence="7">
    <location>
        <begin position="641"/>
        <end position="664"/>
    </location>
</feature>
<evidence type="ECO:0000313" key="9">
    <source>
        <dbReference type="Proteomes" id="UP000735302"/>
    </source>
</evidence>
<keyword evidence="5 7" id="KW-0472">Membrane</keyword>
<dbReference type="GO" id="GO:0008506">
    <property type="term" value="F:sucrose:proton symporter activity"/>
    <property type="evidence" value="ECO:0007669"/>
    <property type="project" value="TreeGrafter"/>
</dbReference>
<organism evidence="8 9">
    <name type="scientific">Plakobranchus ocellatus</name>
    <dbReference type="NCBI Taxonomy" id="259542"/>
    <lineage>
        <taxon>Eukaryota</taxon>
        <taxon>Metazoa</taxon>
        <taxon>Spiralia</taxon>
        <taxon>Lophotrochozoa</taxon>
        <taxon>Mollusca</taxon>
        <taxon>Gastropoda</taxon>
        <taxon>Heterobranchia</taxon>
        <taxon>Euthyneura</taxon>
        <taxon>Panpulmonata</taxon>
        <taxon>Sacoglossa</taxon>
        <taxon>Placobranchoidea</taxon>
        <taxon>Plakobranchidae</taxon>
        <taxon>Plakobranchus</taxon>
    </lineage>
</organism>
<dbReference type="AlphaFoldDB" id="A0AAV4D364"/>
<dbReference type="EMBL" id="BLXT01007329">
    <property type="protein sequence ID" value="GFO38619.1"/>
    <property type="molecule type" value="Genomic_DNA"/>
</dbReference>
<evidence type="ECO:0000256" key="2">
    <source>
        <dbReference type="ARBA" id="ARBA00022448"/>
    </source>
</evidence>
<evidence type="ECO:0000256" key="4">
    <source>
        <dbReference type="ARBA" id="ARBA00022989"/>
    </source>
</evidence>
<sequence length="793" mass="85653">MESQFSASQSLQASVIVRQQQQQHRPNGKLSGQQQQHLNIWQQIRLTAALIGVEGTTAFEQVYTFLSLQYLGVPVALMSINGTIAGTAAVIFILVAGQLIDKGRNPKRRKRWALAFGLFLFVSGCLLIISACVLKIMDRRRAVKTGFEPPSLDETIFTSTARPVGDGIAGTDSTGPYSNITFFSMKNATPSEQIRRSNASFLDVLDFPSQLPESEDHVNSQISRAVRNSVTTITSGRLSIESQVVSLSDQPASAYRHIKSNILQSTTLDPHPPSATVYGIPLAAVLGILGYIFLDIGFDVGNPLVRAFILDHSPASQHTHLLVVATVLASVSGVLMSSLGVFDLPGAIEANFNVDGTAATFILMLSVIIIFAVSFFGCSVWTGMSLGKIAEKKEDGGFREDNGYQKGCNTSLDPGGTKVSSGLVDKNIVCEMTEGLSYGYNKSAINAVKTKDRRKALKKASKIDEDAPANDKAPLVSKTIDHVAGTCPSYMSFSQRSKPIAKPEAHPSLNNAKADDAENSSDLSYSHTMEEDSTTSSTMVPFLSTTSSQPTFPLITPSAKQSEINSINKCDKTAFVRSLYDIDEAARSPSSPSQSELPCPQDFLSRKRTFSETVTDDQTIDSTTNPSSTVTSVRALFNKRLLILVVSTALSFSSILCSVFIVGFSAGEKWYYLLSHGLLVVSTATLVITQRVEAYFVAMATLGPYRTSVFTLPYVLANQFTKPKSGDNQCDSSRAGRVTSIIGSCLPAVYIIVSTVMGPMIEATGNVWVPLIWTCIGCSLSMLVFSLLFFVND</sequence>
<dbReference type="PANTHER" id="PTHR19432">
    <property type="entry name" value="SUGAR TRANSPORTER"/>
    <property type="match status" value="1"/>
</dbReference>
<comment type="caution">
    <text evidence="8">The sequence shown here is derived from an EMBL/GenBank/DDBJ whole genome shotgun (WGS) entry which is preliminary data.</text>
</comment>
<dbReference type="PANTHER" id="PTHR19432:SF35">
    <property type="entry name" value="SOLUTE CARRIER FAMILY 45 MEMBER 3 ISOFORM X1"/>
    <property type="match status" value="1"/>
</dbReference>
<feature type="transmembrane region" description="Helical" evidence="7">
    <location>
        <begin position="278"/>
        <end position="298"/>
    </location>
</feature>
<keyword evidence="2" id="KW-0813">Transport</keyword>
<gene>
    <name evidence="8" type="ORF">PoB_006512400</name>
</gene>
<feature type="transmembrane region" description="Helical" evidence="7">
    <location>
        <begin position="75"/>
        <end position="100"/>
    </location>
</feature>
<accession>A0AAV4D364</accession>
<evidence type="ECO:0000256" key="3">
    <source>
        <dbReference type="ARBA" id="ARBA00022692"/>
    </source>
</evidence>
<feature type="transmembrane region" description="Helical" evidence="7">
    <location>
        <begin position="670"/>
        <end position="689"/>
    </location>
</feature>
<feature type="transmembrane region" description="Helical" evidence="7">
    <location>
        <begin position="741"/>
        <end position="761"/>
    </location>
</feature>
<dbReference type="Proteomes" id="UP000735302">
    <property type="component" value="Unassembled WGS sequence"/>
</dbReference>
<protein>
    <submittedName>
        <fullName evidence="8">Uncharacterized protein</fullName>
    </submittedName>
</protein>
<evidence type="ECO:0000313" key="8">
    <source>
        <dbReference type="EMBL" id="GFO38619.1"/>
    </source>
</evidence>
<dbReference type="InterPro" id="IPR036259">
    <property type="entry name" value="MFS_trans_sf"/>
</dbReference>
<keyword evidence="4 7" id="KW-1133">Transmembrane helix</keyword>
<evidence type="ECO:0000256" key="5">
    <source>
        <dbReference type="ARBA" id="ARBA00023136"/>
    </source>
</evidence>
<feature type="transmembrane region" description="Helical" evidence="7">
    <location>
        <begin position="361"/>
        <end position="383"/>
    </location>
</feature>
<proteinExistence type="predicted"/>
<reference evidence="8 9" key="1">
    <citation type="journal article" date="2021" name="Elife">
        <title>Chloroplast acquisition without the gene transfer in kleptoplastic sea slugs, Plakobranchus ocellatus.</title>
        <authorList>
            <person name="Maeda T."/>
            <person name="Takahashi S."/>
            <person name="Yoshida T."/>
            <person name="Shimamura S."/>
            <person name="Takaki Y."/>
            <person name="Nagai Y."/>
            <person name="Toyoda A."/>
            <person name="Suzuki Y."/>
            <person name="Arimoto A."/>
            <person name="Ishii H."/>
            <person name="Satoh N."/>
            <person name="Nishiyama T."/>
            <person name="Hasebe M."/>
            <person name="Maruyama T."/>
            <person name="Minagawa J."/>
            <person name="Obokata J."/>
            <person name="Shigenobu S."/>
        </authorList>
    </citation>
    <scope>NUCLEOTIDE SEQUENCE [LARGE SCALE GENOMIC DNA]</scope>
</reference>
<keyword evidence="9" id="KW-1185">Reference proteome</keyword>
<dbReference type="SUPFAM" id="SSF103473">
    <property type="entry name" value="MFS general substrate transporter"/>
    <property type="match status" value="1"/>
</dbReference>